<accession>A0ABS9MH39</accession>
<evidence type="ECO:0000313" key="1">
    <source>
        <dbReference type="EMBL" id="MCG4610129.1"/>
    </source>
</evidence>
<protein>
    <submittedName>
        <fullName evidence="1">Uncharacterized protein</fullName>
    </submittedName>
</protein>
<name>A0ABS9MH39_9FIRM</name>
<gene>
    <name evidence="1" type="ORF">L0P57_04145</name>
</gene>
<keyword evidence="2" id="KW-1185">Reference proteome</keyword>
<dbReference type="RefSeq" id="WP_237966526.1">
    <property type="nucleotide sequence ID" value="NZ_JAKNHQ010000004.1"/>
</dbReference>
<organism evidence="1 2">
    <name type="scientific">Anaeromassilibacillus senegalensis</name>
    <dbReference type="NCBI Taxonomy" id="1673717"/>
    <lineage>
        <taxon>Bacteria</taxon>
        <taxon>Bacillati</taxon>
        <taxon>Bacillota</taxon>
        <taxon>Clostridia</taxon>
        <taxon>Eubacteriales</taxon>
        <taxon>Acutalibacteraceae</taxon>
        <taxon>Anaeromassilibacillus</taxon>
    </lineage>
</organism>
<dbReference type="Proteomes" id="UP001298681">
    <property type="component" value="Unassembled WGS sequence"/>
</dbReference>
<evidence type="ECO:0000313" key="2">
    <source>
        <dbReference type="Proteomes" id="UP001298681"/>
    </source>
</evidence>
<comment type="caution">
    <text evidence="1">The sequence shown here is derived from an EMBL/GenBank/DDBJ whole genome shotgun (WGS) entry which is preliminary data.</text>
</comment>
<sequence>MGGFFLSAKDTFQRPPATRWTGIFQNFFCLSNPGNGILATGGAENFSFHSQHHRVLKFAKRGRQLFSGFIYLLRVIFDFAKWTTKKAANLFQDLLFHVLPLGDGYSVLSIARGGQHFLLSAP</sequence>
<reference evidence="1 2" key="1">
    <citation type="submission" date="2022-01" db="EMBL/GenBank/DDBJ databases">
        <title>Collection of gut derived symbiotic bacterial strains cultured from healthy donors.</title>
        <authorList>
            <person name="Lin H."/>
            <person name="Kohout C."/>
            <person name="Waligurski E."/>
            <person name="Pamer E.G."/>
        </authorList>
    </citation>
    <scope>NUCLEOTIDE SEQUENCE [LARGE SCALE GENOMIC DNA]</scope>
    <source>
        <strain evidence="1 2">DFI.7.58</strain>
    </source>
</reference>
<proteinExistence type="predicted"/>
<dbReference type="EMBL" id="JAKNHQ010000004">
    <property type="protein sequence ID" value="MCG4610129.1"/>
    <property type="molecule type" value="Genomic_DNA"/>
</dbReference>